<accession>A0A2J8B3J0</accession>
<dbReference type="PROSITE" id="PS50234">
    <property type="entry name" value="VWFA"/>
    <property type="match status" value="1"/>
</dbReference>
<dbReference type="InterPro" id="IPR049319">
    <property type="entry name" value="GBS104-like_Ig"/>
</dbReference>
<organism evidence="2 3">
    <name type="scientific">Mageeibacillus indolicus</name>
    <dbReference type="NCBI Taxonomy" id="884684"/>
    <lineage>
        <taxon>Bacteria</taxon>
        <taxon>Bacillati</taxon>
        <taxon>Bacillota</taxon>
        <taxon>Clostridia</taxon>
        <taxon>Eubacteriales</taxon>
        <taxon>Oscillospiraceae</taxon>
        <taxon>Mageeibacillus</taxon>
    </lineage>
</organism>
<evidence type="ECO:0000313" key="2">
    <source>
        <dbReference type="EMBL" id="PNH19315.1"/>
    </source>
</evidence>
<protein>
    <recommendedName>
        <fullName evidence="1">VWFA domain-containing protein</fullName>
    </recommendedName>
</protein>
<proteinExistence type="predicted"/>
<name>A0A2J8B3J0_9FIRM</name>
<evidence type="ECO:0000259" key="1">
    <source>
        <dbReference type="PROSITE" id="PS50234"/>
    </source>
</evidence>
<sequence>MFWPTSNSYVTEANMKPLVKNTISILSAGLLALGSAIYPNFVSAVEVSNSILEKNNKTASPLDNNLETKVTLSFPGSEDVLAQDIVFVLDKSGASDQKGIDSQARQFLDDIKQQADEKGLNIKIGIVNFYYAGKVRQELTDVVKNYNDIQNKLKSSVLGFGTNMHAGLLAAKKMLDDDTAVAAKNKHIILISDGATYLYSKNNDFTTAYTRSFNPTKQKDPNVYNDRRDLQGGIWEYQSRDYNLKIDWKKFNGTDVNFIFSYAMGGSWPWDPNKPENKDKPKPSIKYLGEYLDYYRQQEQDTSKNWAQYDYAYTFFSRRKGGGKNGVVPIENNAPANIDIAFMKADDVFQEMVNAGYQMNVYYKNKADFNGSLFLKYLARNSNDGKLNKDFQQLKKEVLEKVAKGSTVVDYIGKDFDFVNDVGKISLKVGTAMLQAEEIKDRALAGSDAHYGFGKNNDNTYRFELIYKKVDADAANKETLTLKINETVYPKIPVVLEYQEKLVKKPTAPGIYKLDTNEKATLYPVDANNNKGTPVDFPQPQVTYKVEGGNFDNPDPSPFPFTPDPEVNRKARIELLDEVPDTAACK</sequence>
<dbReference type="Gene3D" id="3.40.50.410">
    <property type="entry name" value="von Willebrand factor, type A domain"/>
    <property type="match status" value="1"/>
</dbReference>
<reference evidence="3" key="1">
    <citation type="submission" date="2017-04" db="EMBL/GenBank/DDBJ databases">
        <authorList>
            <person name="Bumgarner R.E."/>
            <person name="Fredricks D.N."/>
            <person name="Srinivasan S."/>
        </authorList>
    </citation>
    <scope>NUCLEOTIDE SEQUENCE [LARGE SCALE GENOMIC DNA]</scope>
    <source>
        <strain evidence="3">KA00405</strain>
    </source>
</reference>
<dbReference type="Proteomes" id="UP000236394">
    <property type="component" value="Unassembled WGS sequence"/>
</dbReference>
<dbReference type="InterPro" id="IPR002035">
    <property type="entry name" value="VWF_A"/>
</dbReference>
<dbReference type="Pfam" id="PF00092">
    <property type="entry name" value="VWA"/>
    <property type="match status" value="1"/>
</dbReference>
<feature type="domain" description="VWFA" evidence="1">
    <location>
        <begin position="84"/>
        <end position="194"/>
    </location>
</feature>
<comment type="caution">
    <text evidence="2">The sequence shown here is derived from an EMBL/GenBank/DDBJ whole genome shotgun (WGS) entry which is preliminary data.</text>
</comment>
<dbReference type="SUPFAM" id="SSF53300">
    <property type="entry name" value="vWA-like"/>
    <property type="match status" value="1"/>
</dbReference>
<dbReference type="InterPro" id="IPR036465">
    <property type="entry name" value="vWFA_dom_sf"/>
</dbReference>
<evidence type="ECO:0000313" key="3">
    <source>
        <dbReference type="Proteomes" id="UP000236394"/>
    </source>
</evidence>
<dbReference type="AlphaFoldDB" id="A0A2J8B3J0"/>
<dbReference type="EMBL" id="NBZD01000001">
    <property type="protein sequence ID" value="PNH19315.1"/>
    <property type="molecule type" value="Genomic_DNA"/>
</dbReference>
<gene>
    <name evidence="2" type="ORF">B7R76_00015</name>
</gene>
<dbReference type="Pfam" id="PF21426">
    <property type="entry name" value="GBS104-like_Ig"/>
    <property type="match status" value="1"/>
</dbReference>
<dbReference type="CDD" id="cd00198">
    <property type="entry name" value="vWFA"/>
    <property type="match status" value="1"/>
</dbReference>